<evidence type="ECO:0000256" key="2">
    <source>
        <dbReference type="ARBA" id="ARBA00006850"/>
    </source>
</evidence>
<organism evidence="10 12">
    <name type="scientific">Plasmodiophora brassicae</name>
    <name type="common">Clubroot disease agent</name>
    <dbReference type="NCBI Taxonomy" id="37360"/>
    <lineage>
        <taxon>Eukaryota</taxon>
        <taxon>Sar</taxon>
        <taxon>Rhizaria</taxon>
        <taxon>Endomyxa</taxon>
        <taxon>Phytomyxea</taxon>
        <taxon>Plasmodiophorida</taxon>
        <taxon>Plasmodiophoridae</taxon>
        <taxon>Plasmodiophora</taxon>
    </lineage>
</organism>
<dbReference type="GO" id="GO:0046540">
    <property type="term" value="C:U4/U6 x U5 tri-snRNP complex"/>
    <property type="evidence" value="ECO:0007669"/>
    <property type="project" value="TreeGrafter"/>
</dbReference>
<comment type="subcellular location">
    <subcellularLocation>
        <location evidence="1">Nucleus</location>
    </subcellularLocation>
</comment>
<dbReference type="Gene3D" id="2.30.30.100">
    <property type="match status" value="1"/>
</dbReference>
<evidence type="ECO:0000256" key="5">
    <source>
        <dbReference type="ARBA" id="ARBA00022884"/>
    </source>
</evidence>
<dbReference type="FunFam" id="2.30.30.100:FF:000009">
    <property type="entry name" value="U6 snRNA-associated Sm-like protein LSm2"/>
    <property type="match status" value="1"/>
</dbReference>
<dbReference type="Pfam" id="PF01423">
    <property type="entry name" value="LSM"/>
    <property type="match status" value="1"/>
</dbReference>
<dbReference type="EMBL" id="CDSF01000101">
    <property type="protein sequence ID" value="CEP00448.1"/>
    <property type="molecule type" value="Genomic_DNA"/>
</dbReference>
<evidence type="ECO:0000256" key="8">
    <source>
        <dbReference type="ARBA" id="ARBA00023274"/>
    </source>
</evidence>
<dbReference type="GO" id="GO:0000398">
    <property type="term" value="P:mRNA splicing, via spliceosome"/>
    <property type="evidence" value="ECO:0007669"/>
    <property type="project" value="TreeGrafter"/>
</dbReference>
<keyword evidence="12" id="KW-1185">Reference proteome</keyword>
<evidence type="ECO:0000313" key="13">
    <source>
        <dbReference type="Proteomes" id="UP000290189"/>
    </source>
</evidence>
<dbReference type="AlphaFoldDB" id="A0A0G4IYK4"/>
<dbReference type="OrthoDB" id="10256176at2759"/>
<gene>
    <name evidence="10" type="ORF">PBRA_001502</name>
    <name evidence="11" type="ORF">PLBR_LOCUS1264</name>
</gene>
<keyword evidence="4" id="KW-0747">Spliceosome</keyword>
<evidence type="ECO:0000313" key="12">
    <source>
        <dbReference type="Proteomes" id="UP000039324"/>
    </source>
</evidence>
<evidence type="ECO:0000313" key="10">
    <source>
        <dbReference type="EMBL" id="CEP00448.1"/>
    </source>
</evidence>
<geneLocation type="mitochondrion" evidence="11"/>
<dbReference type="SMART" id="SM00651">
    <property type="entry name" value="Sm"/>
    <property type="match status" value="1"/>
</dbReference>
<dbReference type="PANTHER" id="PTHR13829:SF2">
    <property type="entry name" value="U6 SNRNA-ASSOCIATED SM-LIKE PROTEIN LSM2"/>
    <property type="match status" value="1"/>
</dbReference>
<dbReference type="GO" id="GO:0005688">
    <property type="term" value="C:U6 snRNP"/>
    <property type="evidence" value="ECO:0007669"/>
    <property type="project" value="TreeGrafter"/>
</dbReference>
<dbReference type="InterPro" id="IPR047575">
    <property type="entry name" value="Sm"/>
</dbReference>
<keyword evidence="8" id="KW-0687">Ribonucleoprotein</keyword>
<dbReference type="GO" id="GO:1990726">
    <property type="term" value="C:Lsm1-7-Pat1 complex"/>
    <property type="evidence" value="ECO:0007669"/>
    <property type="project" value="TreeGrafter"/>
</dbReference>
<evidence type="ECO:0000256" key="1">
    <source>
        <dbReference type="ARBA" id="ARBA00004123"/>
    </source>
</evidence>
<reference evidence="11 13" key="2">
    <citation type="submission" date="2018-03" db="EMBL/GenBank/DDBJ databases">
        <authorList>
            <person name="Fogelqvist J."/>
        </authorList>
    </citation>
    <scope>NUCLEOTIDE SEQUENCE [LARGE SCALE GENOMIC DNA]</scope>
</reference>
<dbReference type="PROSITE" id="PS52002">
    <property type="entry name" value="SM"/>
    <property type="match status" value="1"/>
</dbReference>
<dbReference type="PANTHER" id="PTHR13829">
    <property type="entry name" value="SNRNP CORE PROTEIN FAMILY MEMBER"/>
    <property type="match status" value="1"/>
</dbReference>
<evidence type="ECO:0000256" key="3">
    <source>
        <dbReference type="ARBA" id="ARBA00022664"/>
    </source>
</evidence>
<keyword evidence="6" id="KW-0508">mRNA splicing</keyword>
<accession>A0A0G4IYK4</accession>
<keyword evidence="5" id="KW-0694">RNA-binding</keyword>
<dbReference type="GO" id="GO:0071011">
    <property type="term" value="C:precatalytic spliceosome"/>
    <property type="evidence" value="ECO:0007669"/>
    <property type="project" value="TreeGrafter"/>
</dbReference>
<dbReference type="InterPro" id="IPR010920">
    <property type="entry name" value="LSM_dom_sf"/>
</dbReference>
<dbReference type="Proteomes" id="UP000290189">
    <property type="component" value="Unassembled WGS sequence"/>
</dbReference>
<sequence length="133" mass="15568">MVQWHTAGSWWHLWRRWEWKCVLAESESVFGLRRIALGMHFFSFFKTLTGKGVVIELKNDLRLKGVLHSVDQYLNIKLDEVEVVDPDLYPHMLSVKKIFIRGSVVRYVQLNKADVDTQLLQDASRRAARPDTD</sequence>
<dbReference type="SUPFAM" id="SSF50182">
    <property type="entry name" value="Sm-like ribonucleoproteins"/>
    <property type="match status" value="1"/>
</dbReference>
<evidence type="ECO:0000256" key="4">
    <source>
        <dbReference type="ARBA" id="ARBA00022728"/>
    </source>
</evidence>
<name>A0A0G4IYK4_PLABS</name>
<keyword evidence="7" id="KW-0539">Nucleus</keyword>
<keyword evidence="3" id="KW-0507">mRNA processing</keyword>
<evidence type="ECO:0000256" key="7">
    <source>
        <dbReference type="ARBA" id="ARBA00023242"/>
    </source>
</evidence>
<dbReference type="Proteomes" id="UP000039324">
    <property type="component" value="Unassembled WGS sequence"/>
</dbReference>
<keyword evidence="11" id="KW-0496">Mitochondrion</keyword>
<evidence type="ECO:0000313" key="11">
    <source>
        <dbReference type="EMBL" id="SPQ94049.1"/>
    </source>
</evidence>
<dbReference type="GO" id="GO:0003723">
    <property type="term" value="F:RNA binding"/>
    <property type="evidence" value="ECO:0007669"/>
    <property type="project" value="UniProtKB-KW"/>
</dbReference>
<proteinExistence type="inferred from homology"/>
<dbReference type="EMBL" id="OVEO01000002">
    <property type="protein sequence ID" value="SPQ94049.1"/>
    <property type="molecule type" value="Genomic_DNA"/>
</dbReference>
<dbReference type="CDD" id="cd01725">
    <property type="entry name" value="LSm2"/>
    <property type="match status" value="1"/>
</dbReference>
<dbReference type="OMA" id="DNISCTD"/>
<dbReference type="STRING" id="37360.A0A0G4IYK4"/>
<reference evidence="10 12" key="1">
    <citation type="submission" date="2015-02" db="EMBL/GenBank/DDBJ databases">
        <authorList>
            <person name="Chooi Y.-H."/>
        </authorList>
    </citation>
    <scope>NUCLEOTIDE SEQUENCE [LARGE SCALE GENOMIC DNA]</scope>
    <source>
        <strain evidence="10">E3</strain>
    </source>
</reference>
<dbReference type="InterPro" id="IPR001163">
    <property type="entry name" value="Sm_dom_euk/arc"/>
</dbReference>
<dbReference type="GO" id="GO:0071013">
    <property type="term" value="C:catalytic step 2 spliceosome"/>
    <property type="evidence" value="ECO:0007669"/>
    <property type="project" value="TreeGrafter"/>
</dbReference>
<feature type="domain" description="Sm" evidence="9">
    <location>
        <begin position="40"/>
        <end position="114"/>
    </location>
</feature>
<dbReference type="InterPro" id="IPR016654">
    <property type="entry name" value="U6_snRNA_Lsm2"/>
</dbReference>
<evidence type="ECO:0000256" key="6">
    <source>
        <dbReference type="ARBA" id="ARBA00023187"/>
    </source>
</evidence>
<protein>
    <recommendedName>
        <fullName evidence="9">Sm domain-containing protein</fullName>
    </recommendedName>
</protein>
<comment type="similarity">
    <text evidence="2">Belongs to the snRNP Sm proteins family.</text>
</comment>
<evidence type="ECO:0000259" key="9">
    <source>
        <dbReference type="PROSITE" id="PS52002"/>
    </source>
</evidence>
<dbReference type="GO" id="GO:0000932">
    <property type="term" value="C:P-body"/>
    <property type="evidence" value="ECO:0007669"/>
    <property type="project" value="TreeGrafter"/>
</dbReference>